<sequence>MAKTALDLGDHWERFIDDQVKSGRYASADDVVRDALKGLQDQDRKLADVLQHIDEGRQQAENGQFTDDDFLDRLIEAEVEDSNR</sequence>
<dbReference type="EMBL" id="STGU01000005">
    <property type="protein sequence ID" value="THV35872.1"/>
    <property type="molecule type" value="Genomic_DNA"/>
</dbReference>
<dbReference type="NCBIfam" id="TIGR02606">
    <property type="entry name" value="antidote_CC2985"/>
    <property type="match status" value="1"/>
</dbReference>
<dbReference type="InterPro" id="IPR022789">
    <property type="entry name" value="ParD"/>
</dbReference>
<gene>
    <name evidence="3" type="ORF">FAA86_11065</name>
</gene>
<dbReference type="InterPro" id="IPR038296">
    <property type="entry name" value="ParD_sf"/>
</dbReference>
<dbReference type="PANTHER" id="PTHR36582">
    <property type="entry name" value="ANTITOXIN PARD"/>
    <property type="match status" value="1"/>
</dbReference>
<dbReference type="Proteomes" id="UP000307378">
    <property type="component" value="Unassembled WGS sequence"/>
</dbReference>
<comment type="similarity">
    <text evidence="1">Belongs to the ParD antitoxin family.</text>
</comment>
<proteinExistence type="inferred from homology"/>
<organism evidence="3 4">
    <name type="scientific">Rhizobium rosettiformans W3</name>
    <dbReference type="NCBI Taxonomy" id="538378"/>
    <lineage>
        <taxon>Bacteria</taxon>
        <taxon>Pseudomonadati</taxon>
        <taxon>Pseudomonadota</taxon>
        <taxon>Alphaproteobacteria</taxon>
        <taxon>Hyphomicrobiales</taxon>
        <taxon>Rhizobiaceae</taxon>
        <taxon>Rhizobium/Agrobacterium group</taxon>
        <taxon>Rhizobium</taxon>
    </lineage>
</organism>
<dbReference type="GO" id="GO:0006355">
    <property type="term" value="P:regulation of DNA-templated transcription"/>
    <property type="evidence" value="ECO:0007669"/>
    <property type="project" value="InterPro"/>
</dbReference>
<comment type="caution">
    <text evidence="3">The sequence shown here is derived from an EMBL/GenBank/DDBJ whole genome shotgun (WGS) entry which is preliminary data.</text>
</comment>
<accession>A0A4S8Q0H1</accession>
<dbReference type="Pfam" id="PF03693">
    <property type="entry name" value="ParD_antitoxin"/>
    <property type="match status" value="1"/>
</dbReference>
<dbReference type="Gene3D" id="6.10.10.120">
    <property type="entry name" value="Antitoxin ParD1-like"/>
    <property type="match status" value="1"/>
</dbReference>
<dbReference type="PANTHER" id="PTHR36582:SF2">
    <property type="entry name" value="ANTITOXIN PARD"/>
    <property type="match status" value="1"/>
</dbReference>
<protein>
    <submittedName>
        <fullName evidence="3">Type II toxin-antitoxin system ParD family antitoxin</fullName>
    </submittedName>
</protein>
<dbReference type="AlphaFoldDB" id="A0A4S8Q0H1"/>
<evidence type="ECO:0000256" key="1">
    <source>
        <dbReference type="ARBA" id="ARBA00008580"/>
    </source>
</evidence>
<reference evidence="3 4" key="1">
    <citation type="submission" date="2019-04" db="EMBL/GenBank/DDBJ databases">
        <title>genome sequence of strain W3.</title>
        <authorList>
            <person name="Gao J."/>
            <person name="Sun J."/>
        </authorList>
    </citation>
    <scope>NUCLEOTIDE SEQUENCE [LARGE SCALE GENOMIC DNA]</scope>
    <source>
        <strain evidence="3 4">W3</strain>
    </source>
</reference>
<dbReference type="SUPFAM" id="SSF47598">
    <property type="entry name" value="Ribbon-helix-helix"/>
    <property type="match status" value="1"/>
</dbReference>
<name>A0A4S8Q0H1_9HYPH</name>
<dbReference type="InterPro" id="IPR010985">
    <property type="entry name" value="Ribbon_hlx_hlx"/>
</dbReference>
<evidence type="ECO:0000313" key="4">
    <source>
        <dbReference type="Proteomes" id="UP000307378"/>
    </source>
</evidence>
<keyword evidence="2" id="KW-1277">Toxin-antitoxin system</keyword>
<evidence type="ECO:0000256" key="2">
    <source>
        <dbReference type="ARBA" id="ARBA00022649"/>
    </source>
</evidence>
<evidence type="ECO:0000313" key="3">
    <source>
        <dbReference type="EMBL" id="THV35872.1"/>
    </source>
</evidence>
<dbReference type="RefSeq" id="WP_136540557.1">
    <property type="nucleotide sequence ID" value="NZ_STGU01000005.1"/>
</dbReference>